<dbReference type="InterPro" id="IPR011990">
    <property type="entry name" value="TPR-like_helical_dom_sf"/>
</dbReference>
<dbReference type="EMBL" id="QNBE01000121">
    <property type="protein sequence ID" value="RKX68898.1"/>
    <property type="molecule type" value="Genomic_DNA"/>
</dbReference>
<dbReference type="Pfam" id="PF13432">
    <property type="entry name" value="TPR_16"/>
    <property type="match status" value="1"/>
</dbReference>
<dbReference type="Proteomes" id="UP000268469">
    <property type="component" value="Unassembled WGS sequence"/>
</dbReference>
<evidence type="ECO:0000313" key="3">
    <source>
        <dbReference type="Proteomes" id="UP000268469"/>
    </source>
</evidence>
<keyword evidence="1" id="KW-1133">Transmembrane helix</keyword>
<reference evidence="2 3" key="1">
    <citation type="submission" date="2018-06" db="EMBL/GenBank/DDBJ databases">
        <title>Extensive metabolic versatility and redundancy in microbially diverse, dynamic hydrothermal sediments.</title>
        <authorList>
            <person name="Dombrowski N."/>
            <person name="Teske A."/>
            <person name="Baker B.J."/>
        </authorList>
    </citation>
    <scope>NUCLEOTIDE SEQUENCE [LARGE SCALE GENOMIC DNA]</scope>
    <source>
        <strain evidence="2">B36_G15</strain>
    </source>
</reference>
<proteinExistence type="predicted"/>
<dbReference type="InterPro" id="IPR019734">
    <property type="entry name" value="TPR_rpt"/>
</dbReference>
<accession>A0A660SDL9</accession>
<dbReference type="Pfam" id="PF14559">
    <property type="entry name" value="TPR_19"/>
    <property type="match status" value="1"/>
</dbReference>
<dbReference type="Gene3D" id="1.25.40.10">
    <property type="entry name" value="Tetratricopeptide repeat domain"/>
    <property type="match status" value="1"/>
</dbReference>
<keyword evidence="1" id="KW-0812">Transmembrane</keyword>
<keyword evidence="1" id="KW-0472">Membrane</keyword>
<dbReference type="SUPFAM" id="SSF48452">
    <property type="entry name" value="TPR-like"/>
    <property type="match status" value="1"/>
</dbReference>
<feature type="transmembrane region" description="Helical" evidence="1">
    <location>
        <begin position="31"/>
        <end position="49"/>
    </location>
</feature>
<organism evidence="2 3">
    <name type="scientific">candidate division WOR-3 bacterium</name>
    <dbReference type="NCBI Taxonomy" id="2052148"/>
    <lineage>
        <taxon>Bacteria</taxon>
        <taxon>Bacteria division WOR-3</taxon>
    </lineage>
</organism>
<protein>
    <recommendedName>
        <fullName evidence="4">Tetratricopeptide repeat protein</fullName>
    </recommendedName>
</protein>
<gene>
    <name evidence="2" type="ORF">DRP53_09725</name>
</gene>
<sequence>MRRKKKDLRRDQFVDTIEKVLKWGLSHRDRAITIVVGIIAAVVIGYSLLTPKENFNPQAELILFQGKELIGMGKFDEAEQLLRYLVQNFGTTSSGARGHYYLGIICSATGRYNDAIKEFDLFLSSIKKSYFLRPSAYIGRGSAREMIGDLEGAYEDYKKAAESNTPVSPIARLQMGRVAGALGRYEEAKEILQKLSEENKGTVIGDDALLFLGYLEAKLPSD</sequence>
<evidence type="ECO:0000256" key="1">
    <source>
        <dbReference type="SAM" id="Phobius"/>
    </source>
</evidence>
<evidence type="ECO:0008006" key="4">
    <source>
        <dbReference type="Google" id="ProtNLM"/>
    </source>
</evidence>
<evidence type="ECO:0000313" key="2">
    <source>
        <dbReference type="EMBL" id="RKX68898.1"/>
    </source>
</evidence>
<dbReference type="AlphaFoldDB" id="A0A660SDL9"/>
<dbReference type="SMART" id="SM00028">
    <property type="entry name" value="TPR"/>
    <property type="match status" value="4"/>
</dbReference>
<name>A0A660SDL9_UNCW3</name>
<comment type="caution">
    <text evidence="2">The sequence shown here is derived from an EMBL/GenBank/DDBJ whole genome shotgun (WGS) entry which is preliminary data.</text>
</comment>